<evidence type="ECO:0000256" key="2">
    <source>
        <dbReference type="ARBA" id="ARBA00022884"/>
    </source>
</evidence>
<dbReference type="PANTHER" id="PTHR48032">
    <property type="entry name" value="RNA-BINDING PROTEIN MUSASHI HOMOLOG RBP6"/>
    <property type="match status" value="1"/>
</dbReference>
<dbReference type="PROSITE" id="PS50102">
    <property type="entry name" value="RRM"/>
    <property type="match status" value="2"/>
</dbReference>
<comment type="caution">
    <text evidence="6">The sequence shown here is derived from an EMBL/GenBank/DDBJ whole genome shotgun (WGS) entry which is preliminary data.</text>
</comment>
<dbReference type="CDD" id="cd12330">
    <property type="entry name" value="RRM2_Hrp1p"/>
    <property type="match status" value="1"/>
</dbReference>
<dbReference type="SMART" id="SM00360">
    <property type="entry name" value="RRM"/>
    <property type="match status" value="2"/>
</dbReference>
<keyword evidence="2 3" id="KW-0694">RNA-binding</keyword>
<proteinExistence type="predicted"/>
<dbReference type="AlphaFoldDB" id="A0AAU9JIV2"/>
<evidence type="ECO:0000313" key="7">
    <source>
        <dbReference type="Proteomes" id="UP001162131"/>
    </source>
</evidence>
<dbReference type="GO" id="GO:0006417">
    <property type="term" value="P:regulation of translation"/>
    <property type="evidence" value="ECO:0007669"/>
    <property type="project" value="TreeGrafter"/>
</dbReference>
<sequence>MMHDLGNRKLFVGGLAPQTTREKMIEHFQRYGPVQDCILMIDRATGRSRCFGFITMHSSQSADMILVEDQIIDGKKVDCKLAVPREQNAPPPVPDNLSSQRTKKMFVGGLPPDVTEDIFRAFFQQFGPIEDSVVMFDRETGSPRGFGFITFISEDSVERVLENYEHNYINGKWIECKKATPRYNQPDERYKMQFMPYPGAMPYMMYPPQQQFYNQAYSDYPSLYDPYINQQVQNEKPADSSPSLIVQPQQNDEAKDEHMKQKLIEDLLGEAKESSKKNKIDKSRGKIFN</sequence>
<feature type="compositionally biased region" description="Polar residues" evidence="4">
    <location>
        <begin position="234"/>
        <end position="251"/>
    </location>
</feature>
<name>A0AAU9JIV2_9CILI</name>
<dbReference type="GO" id="GO:0003729">
    <property type="term" value="F:mRNA binding"/>
    <property type="evidence" value="ECO:0007669"/>
    <property type="project" value="TreeGrafter"/>
</dbReference>
<feature type="region of interest" description="Disordered" evidence="4">
    <location>
        <begin position="234"/>
        <end position="289"/>
    </location>
</feature>
<protein>
    <recommendedName>
        <fullName evidence="5">RRM domain-containing protein</fullName>
    </recommendedName>
</protein>
<dbReference type="PANTHER" id="PTHR48032:SF6">
    <property type="entry name" value="RNA-BINDING (RRM_RBD_RNP MOTIFS) FAMILY PROTEIN"/>
    <property type="match status" value="1"/>
</dbReference>
<dbReference type="InterPro" id="IPR035979">
    <property type="entry name" value="RBD_domain_sf"/>
</dbReference>
<evidence type="ECO:0000256" key="3">
    <source>
        <dbReference type="PROSITE-ProRule" id="PRU00176"/>
    </source>
</evidence>
<dbReference type="Proteomes" id="UP001162131">
    <property type="component" value="Unassembled WGS sequence"/>
</dbReference>
<evidence type="ECO:0000256" key="1">
    <source>
        <dbReference type="ARBA" id="ARBA00022737"/>
    </source>
</evidence>
<keyword evidence="7" id="KW-1185">Reference proteome</keyword>
<dbReference type="SUPFAM" id="SSF54928">
    <property type="entry name" value="RNA-binding domain, RBD"/>
    <property type="match status" value="2"/>
</dbReference>
<evidence type="ECO:0000313" key="6">
    <source>
        <dbReference type="EMBL" id="CAG9325032.1"/>
    </source>
</evidence>
<feature type="domain" description="RRM" evidence="5">
    <location>
        <begin position="103"/>
        <end position="181"/>
    </location>
</feature>
<dbReference type="InterPro" id="IPR000504">
    <property type="entry name" value="RRM_dom"/>
</dbReference>
<organism evidence="6 7">
    <name type="scientific">Blepharisma stoltei</name>
    <dbReference type="NCBI Taxonomy" id="1481888"/>
    <lineage>
        <taxon>Eukaryota</taxon>
        <taxon>Sar</taxon>
        <taxon>Alveolata</taxon>
        <taxon>Ciliophora</taxon>
        <taxon>Postciliodesmatophora</taxon>
        <taxon>Heterotrichea</taxon>
        <taxon>Heterotrichida</taxon>
        <taxon>Blepharismidae</taxon>
        <taxon>Blepharisma</taxon>
    </lineage>
</organism>
<dbReference type="InterPro" id="IPR012677">
    <property type="entry name" value="Nucleotide-bd_a/b_plait_sf"/>
</dbReference>
<dbReference type="Gene3D" id="3.30.70.330">
    <property type="match status" value="2"/>
</dbReference>
<keyword evidence="1" id="KW-0677">Repeat</keyword>
<reference evidence="6" key="1">
    <citation type="submission" date="2021-09" db="EMBL/GenBank/DDBJ databases">
        <authorList>
            <consortium name="AG Swart"/>
            <person name="Singh M."/>
            <person name="Singh A."/>
            <person name="Seah K."/>
            <person name="Emmerich C."/>
        </authorList>
    </citation>
    <scope>NUCLEOTIDE SEQUENCE</scope>
    <source>
        <strain evidence="6">ATCC30299</strain>
    </source>
</reference>
<feature type="domain" description="RRM" evidence="5">
    <location>
        <begin position="8"/>
        <end position="84"/>
    </location>
</feature>
<feature type="compositionally biased region" description="Basic and acidic residues" evidence="4">
    <location>
        <begin position="252"/>
        <end position="289"/>
    </location>
</feature>
<evidence type="ECO:0000256" key="4">
    <source>
        <dbReference type="SAM" id="MobiDB-lite"/>
    </source>
</evidence>
<dbReference type="EMBL" id="CAJZBQ010000037">
    <property type="protein sequence ID" value="CAG9325032.1"/>
    <property type="molecule type" value="Genomic_DNA"/>
</dbReference>
<evidence type="ECO:0000259" key="5">
    <source>
        <dbReference type="PROSITE" id="PS50102"/>
    </source>
</evidence>
<accession>A0AAU9JIV2</accession>
<dbReference type="Pfam" id="PF00076">
    <property type="entry name" value="RRM_1"/>
    <property type="match status" value="2"/>
</dbReference>
<gene>
    <name evidence="6" type="ORF">BSTOLATCC_MIC37778</name>
</gene>